<dbReference type="GO" id="GO:0016787">
    <property type="term" value="F:hydrolase activity"/>
    <property type="evidence" value="ECO:0007669"/>
    <property type="project" value="UniProtKB-KW"/>
</dbReference>
<dbReference type="InterPro" id="IPR024655">
    <property type="entry name" value="Asl1_glyco_hydro_catalytic"/>
</dbReference>
<evidence type="ECO:0000259" key="3">
    <source>
        <dbReference type="Pfam" id="PF11790"/>
    </source>
</evidence>
<evidence type="ECO:0000256" key="2">
    <source>
        <dbReference type="SAM" id="SignalP"/>
    </source>
</evidence>
<name>A0A166AT47_9AGAM</name>
<dbReference type="InterPro" id="IPR017853">
    <property type="entry name" value="GH"/>
</dbReference>
<dbReference type="EMBL" id="KV417655">
    <property type="protein sequence ID" value="KZP11931.1"/>
    <property type="molecule type" value="Genomic_DNA"/>
</dbReference>
<keyword evidence="4" id="KW-0378">Hydrolase</keyword>
<dbReference type="GO" id="GO:0009277">
    <property type="term" value="C:fungal-type cell wall"/>
    <property type="evidence" value="ECO:0007669"/>
    <property type="project" value="TreeGrafter"/>
</dbReference>
<dbReference type="PANTHER" id="PTHR34154">
    <property type="entry name" value="ALKALI-SENSITIVE LINKAGE PROTEIN 1"/>
    <property type="match status" value="1"/>
</dbReference>
<evidence type="ECO:0000313" key="4">
    <source>
        <dbReference type="EMBL" id="KZP11931.1"/>
    </source>
</evidence>
<gene>
    <name evidence="4" type="ORF">FIBSPDRAFT_961866</name>
</gene>
<protein>
    <submittedName>
        <fullName evidence="4">Glycoside hydrolase family 128 protein</fullName>
    </submittedName>
</protein>
<keyword evidence="2" id="KW-0732">Signal</keyword>
<feature type="domain" description="Asl1-like glycosyl hydrolase catalytic" evidence="3">
    <location>
        <begin position="97"/>
        <end position="310"/>
    </location>
</feature>
<evidence type="ECO:0000313" key="5">
    <source>
        <dbReference type="Proteomes" id="UP000076532"/>
    </source>
</evidence>
<dbReference type="GO" id="GO:0071966">
    <property type="term" value="P:fungal-type cell wall polysaccharide metabolic process"/>
    <property type="evidence" value="ECO:0007669"/>
    <property type="project" value="TreeGrafter"/>
</dbReference>
<evidence type="ECO:0000256" key="1">
    <source>
        <dbReference type="SAM" id="MobiDB-lite"/>
    </source>
</evidence>
<feature type="compositionally biased region" description="Low complexity" evidence="1">
    <location>
        <begin position="60"/>
        <end position="84"/>
    </location>
</feature>
<sequence length="330" mass="33728">MKVVSAALSTLVLASGVLAAPSDACPGSVSASWASSSVPASTPAGSVAVSSSVTASVASSSPPASTASSSAPSSTASANSTGSTKKGLSYNTASYTNAFDISWAYNWGAQVNAQTGPSPDTGSLNKGVEFTAMLWGSDATNWTNAADAALAAGATHLLGFNEPDNAGEANLTPSAAAALWKTNMEPYAGKAKLVGPAVTNAQGVEWLQEFLGNCTSCTVDAIAMHWYDTAVNLCYFTGYFTDASTTFPNHPIWITEFAGSGTVAEQQSFLSFVLPWMEEQTFIERYAGFGDFSGNYVNDDGSLTDLGTTYATVVDFPSGKNSSCSAAAAA</sequence>
<dbReference type="Proteomes" id="UP000076532">
    <property type="component" value="Unassembled WGS sequence"/>
</dbReference>
<dbReference type="InterPro" id="IPR053183">
    <property type="entry name" value="ASL1"/>
</dbReference>
<feature type="chain" id="PRO_5007870811" evidence="2">
    <location>
        <begin position="20"/>
        <end position="330"/>
    </location>
</feature>
<dbReference type="Gene3D" id="3.20.20.80">
    <property type="entry name" value="Glycosidases"/>
    <property type="match status" value="1"/>
</dbReference>
<feature type="region of interest" description="Disordered" evidence="1">
    <location>
        <begin position="60"/>
        <end position="86"/>
    </location>
</feature>
<dbReference type="STRING" id="436010.A0A166AT47"/>
<keyword evidence="5" id="KW-1185">Reference proteome</keyword>
<reference evidence="4 5" key="1">
    <citation type="journal article" date="2016" name="Mol. Biol. Evol.">
        <title>Comparative Genomics of Early-Diverging Mushroom-Forming Fungi Provides Insights into the Origins of Lignocellulose Decay Capabilities.</title>
        <authorList>
            <person name="Nagy L.G."/>
            <person name="Riley R."/>
            <person name="Tritt A."/>
            <person name="Adam C."/>
            <person name="Daum C."/>
            <person name="Floudas D."/>
            <person name="Sun H."/>
            <person name="Yadav J.S."/>
            <person name="Pangilinan J."/>
            <person name="Larsson K.H."/>
            <person name="Matsuura K."/>
            <person name="Barry K."/>
            <person name="Labutti K."/>
            <person name="Kuo R."/>
            <person name="Ohm R.A."/>
            <person name="Bhattacharya S.S."/>
            <person name="Shirouzu T."/>
            <person name="Yoshinaga Y."/>
            <person name="Martin F.M."/>
            <person name="Grigoriev I.V."/>
            <person name="Hibbett D.S."/>
        </authorList>
    </citation>
    <scope>NUCLEOTIDE SEQUENCE [LARGE SCALE GENOMIC DNA]</scope>
    <source>
        <strain evidence="4 5">CBS 109695</strain>
    </source>
</reference>
<feature type="signal peptide" evidence="2">
    <location>
        <begin position="1"/>
        <end position="19"/>
    </location>
</feature>
<dbReference type="SUPFAM" id="SSF51445">
    <property type="entry name" value="(Trans)glycosidases"/>
    <property type="match status" value="1"/>
</dbReference>
<dbReference type="AlphaFoldDB" id="A0A166AT47"/>
<dbReference type="Pfam" id="PF11790">
    <property type="entry name" value="Glyco_hydro_cc"/>
    <property type="match status" value="1"/>
</dbReference>
<dbReference type="OrthoDB" id="43654at2759"/>
<proteinExistence type="predicted"/>
<accession>A0A166AT47</accession>
<dbReference type="PANTHER" id="PTHR34154:SF10">
    <property type="entry name" value="ASL1-LIKE GLYCOSYL HYDROLASE CATALYTIC DOMAIN-CONTAINING PROTEIN"/>
    <property type="match status" value="1"/>
</dbReference>
<organism evidence="4 5">
    <name type="scientific">Athelia psychrophila</name>
    <dbReference type="NCBI Taxonomy" id="1759441"/>
    <lineage>
        <taxon>Eukaryota</taxon>
        <taxon>Fungi</taxon>
        <taxon>Dikarya</taxon>
        <taxon>Basidiomycota</taxon>
        <taxon>Agaricomycotina</taxon>
        <taxon>Agaricomycetes</taxon>
        <taxon>Agaricomycetidae</taxon>
        <taxon>Atheliales</taxon>
        <taxon>Atheliaceae</taxon>
        <taxon>Athelia</taxon>
    </lineage>
</organism>